<dbReference type="GO" id="GO:0008173">
    <property type="term" value="F:RNA methyltransferase activity"/>
    <property type="evidence" value="ECO:0007669"/>
    <property type="project" value="InterPro"/>
</dbReference>
<organism evidence="4 5">
    <name type="scientific">Thermodesulfobium narugense DSM 14796</name>
    <dbReference type="NCBI Taxonomy" id="747365"/>
    <lineage>
        <taxon>Bacteria</taxon>
        <taxon>Pseudomonadati</taxon>
        <taxon>Thermodesulfobiota</taxon>
        <taxon>Thermodesulfobiia</taxon>
        <taxon>Thermodesulfobiales</taxon>
        <taxon>Thermodesulfobiaceae</taxon>
        <taxon>Thermodesulfobium</taxon>
    </lineage>
</organism>
<gene>
    <name evidence="4" type="ORF">Thena_0285</name>
</gene>
<dbReference type="AlphaFoldDB" id="M1E606"/>
<dbReference type="OrthoDB" id="9794400at2"/>
<dbReference type="GO" id="GO:0032259">
    <property type="term" value="P:methylation"/>
    <property type="evidence" value="ECO:0007669"/>
    <property type="project" value="UniProtKB-KW"/>
</dbReference>
<dbReference type="GO" id="GO:0006396">
    <property type="term" value="P:RNA processing"/>
    <property type="evidence" value="ECO:0007669"/>
    <property type="project" value="InterPro"/>
</dbReference>
<evidence type="ECO:0000256" key="2">
    <source>
        <dbReference type="ARBA" id="ARBA00022679"/>
    </source>
</evidence>
<dbReference type="InterPro" id="IPR001537">
    <property type="entry name" value="SpoU_MeTrfase"/>
</dbReference>
<evidence type="ECO:0000313" key="5">
    <source>
        <dbReference type="Proteomes" id="UP000011765"/>
    </source>
</evidence>
<sequence length="253" mass="28943">MNVDFASKSKIKELLRMKKSGQFIFFEGVHALEEALLANYIPDYVLIKDVDILEKKFFKVKIFEIFLERLKFLVVKEDAIKRLSSESTPTGIISVGNLPKEKDFGPFPWVYLDKIQDPGNLGTILRSSLAFGCGGIFLSEDSCNIYNPKVIRSSAGAFFKVPFRKRNFSDIVRDMDTSLRVFSFSPRAKEPFFLHNYDGRCLLVFGNEGRGISSEIESKSYKRVYIPTQNVESLNVAMCVNIVLSFLYFKKFN</sequence>
<proteinExistence type="predicted"/>
<keyword evidence="2 4" id="KW-0808">Transferase</keyword>
<dbReference type="SUPFAM" id="SSF75217">
    <property type="entry name" value="alpha/beta knot"/>
    <property type="match status" value="1"/>
</dbReference>
<dbReference type="eggNOG" id="COG0566">
    <property type="taxonomic scope" value="Bacteria"/>
</dbReference>
<dbReference type="SUPFAM" id="SSF55315">
    <property type="entry name" value="L30e-like"/>
    <property type="match status" value="1"/>
</dbReference>
<dbReference type="Gene3D" id="3.30.1330.30">
    <property type="match status" value="1"/>
</dbReference>
<dbReference type="EMBL" id="CP002690">
    <property type="protein sequence ID" value="AEE13933.1"/>
    <property type="molecule type" value="Genomic_DNA"/>
</dbReference>
<dbReference type="PANTHER" id="PTHR43191:SF2">
    <property type="entry name" value="RRNA METHYLTRANSFERASE 3, MITOCHONDRIAL"/>
    <property type="match status" value="1"/>
</dbReference>
<dbReference type="InterPro" id="IPR029064">
    <property type="entry name" value="Ribosomal_eL30-like_sf"/>
</dbReference>
<dbReference type="Proteomes" id="UP000011765">
    <property type="component" value="Chromosome"/>
</dbReference>
<dbReference type="HOGENOM" id="CLU_021322_3_2_9"/>
<dbReference type="GO" id="GO:0003723">
    <property type="term" value="F:RNA binding"/>
    <property type="evidence" value="ECO:0007669"/>
    <property type="project" value="InterPro"/>
</dbReference>
<evidence type="ECO:0000259" key="3">
    <source>
        <dbReference type="Pfam" id="PF00588"/>
    </source>
</evidence>
<dbReference type="CDD" id="cd18095">
    <property type="entry name" value="SpoU-like_rRNA-MTase"/>
    <property type="match status" value="1"/>
</dbReference>
<evidence type="ECO:0000256" key="1">
    <source>
        <dbReference type="ARBA" id="ARBA00022603"/>
    </source>
</evidence>
<dbReference type="PANTHER" id="PTHR43191">
    <property type="entry name" value="RRNA METHYLTRANSFERASE 3"/>
    <property type="match status" value="1"/>
</dbReference>
<accession>M1E606</accession>
<protein>
    <submittedName>
        <fullName evidence="4">tRNA/rRNA methyltransferase (SpoU)</fullName>
    </submittedName>
</protein>
<name>M1E606_9BACT</name>
<dbReference type="Gene3D" id="3.40.1280.10">
    <property type="match status" value="1"/>
</dbReference>
<dbReference type="InterPro" id="IPR029026">
    <property type="entry name" value="tRNA_m1G_MTases_N"/>
</dbReference>
<evidence type="ECO:0000313" key="4">
    <source>
        <dbReference type="EMBL" id="AEE13933.1"/>
    </source>
</evidence>
<dbReference type="InterPro" id="IPR029028">
    <property type="entry name" value="Alpha/beta_knot_MTases"/>
</dbReference>
<dbReference type="RefSeq" id="WP_013755663.1">
    <property type="nucleotide sequence ID" value="NC_015499.1"/>
</dbReference>
<dbReference type="STRING" id="747365.Thena_0285"/>
<dbReference type="Pfam" id="PF00588">
    <property type="entry name" value="SpoU_methylase"/>
    <property type="match status" value="1"/>
</dbReference>
<dbReference type="InterPro" id="IPR051259">
    <property type="entry name" value="rRNA_Methyltransferase"/>
</dbReference>
<reference evidence="4 5" key="1">
    <citation type="submission" date="2011-04" db="EMBL/GenBank/DDBJ databases">
        <title>The complete genome of Thermodesulfobium narugense DSM 14796.</title>
        <authorList>
            <consortium name="US DOE Joint Genome Institute (JGI-PGF)"/>
            <person name="Lucas S."/>
            <person name="Han J."/>
            <person name="Lapidus A."/>
            <person name="Bruce D."/>
            <person name="Goodwin L."/>
            <person name="Pitluck S."/>
            <person name="Peters L."/>
            <person name="Kyrpides N."/>
            <person name="Mavromatis K."/>
            <person name="Pagani I."/>
            <person name="Ivanova N."/>
            <person name="Ovchinnikova G."/>
            <person name="Zhang X."/>
            <person name="Saunders L."/>
            <person name="Detter J.C."/>
            <person name="Tapia R."/>
            <person name="Han C."/>
            <person name="Land M."/>
            <person name="Hauser L."/>
            <person name="Markowitz V."/>
            <person name="Cheng J.-F."/>
            <person name="Hugenholtz P."/>
            <person name="Woyke T."/>
            <person name="Wu D."/>
            <person name="Spring S."/>
            <person name="Schroeder M."/>
            <person name="Brambilla E."/>
            <person name="Klenk H.-P."/>
            <person name="Eisen J.A."/>
        </authorList>
    </citation>
    <scope>NUCLEOTIDE SEQUENCE [LARGE SCALE GENOMIC DNA]</scope>
    <source>
        <strain evidence="4 5">DSM 14796</strain>
    </source>
</reference>
<keyword evidence="5" id="KW-1185">Reference proteome</keyword>
<feature type="domain" description="tRNA/rRNA methyltransferase SpoU type" evidence="3">
    <location>
        <begin position="110"/>
        <end position="244"/>
    </location>
</feature>
<keyword evidence="1 4" id="KW-0489">Methyltransferase</keyword>
<dbReference type="KEGG" id="tnr:Thena_0285"/>